<gene>
    <name evidence="2" type="ORF">EMK97_01175</name>
</gene>
<protein>
    <submittedName>
        <fullName evidence="2">Uncharacterized protein</fullName>
    </submittedName>
</protein>
<name>A0A4P6P0T2_9GAMM</name>
<organism evidence="2 3">
    <name type="scientific">Litorilituus sediminis</name>
    <dbReference type="NCBI Taxonomy" id="718192"/>
    <lineage>
        <taxon>Bacteria</taxon>
        <taxon>Pseudomonadati</taxon>
        <taxon>Pseudomonadota</taxon>
        <taxon>Gammaproteobacteria</taxon>
        <taxon>Alteromonadales</taxon>
        <taxon>Colwelliaceae</taxon>
        <taxon>Litorilituus</taxon>
    </lineage>
</organism>
<keyword evidence="3" id="KW-1185">Reference proteome</keyword>
<evidence type="ECO:0000256" key="1">
    <source>
        <dbReference type="SAM" id="Phobius"/>
    </source>
</evidence>
<dbReference type="KEGG" id="lsd:EMK97_01175"/>
<keyword evidence="1" id="KW-0812">Transmembrane</keyword>
<dbReference type="RefSeq" id="WP_130598657.1">
    <property type="nucleotide sequence ID" value="NZ_CP034759.1"/>
</dbReference>
<keyword evidence="1" id="KW-0472">Membrane</keyword>
<feature type="transmembrane region" description="Helical" evidence="1">
    <location>
        <begin position="12"/>
        <end position="38"/>
    </location>
</feature>
<keyword evidence="1" id="KW-1133">Transmembrane helix</keyword>
<evidence type="ECO:0000313" key="3">
    <source>
        <dbReference type="Proteomes" id="UP000290244"/>
    </source>
</evidence>
<accession>A0A4P6P0T2</accession>
<reference evidence="2 3" key="1">
    <citation type="submission" date="2018-12" db="EMBL/GenBank/DDBJ databases">
        <title>Complete genome of Litorilituus sediminis.</title>
        <authorList>
            <person name="Liu A."/>
            <person name="Rong J."/>
        </authorList>
    </citation>
    <scope>NUCLEOTIDE SEQUENCE [LARGE SCALE GENOMIC DNA]</scope>
    <source>
        <strain evidence="2 3">JCM 17549</strain>
    </source>
</reference>
<sequence>MIGVIGAPYYIFAVVLASVSVKHISFGFLILLPLWLIYDRISQTTYIAYVKNGGCSKSKYTLISITYQFIFICITLVIMGAVET</sequence>
<proteinExistence type="predicted"/>
<dbReference type="AlphaFoldDB" id="A0A4P6P0T2"/>
<feature type="transmembrane region" description="Helical" evidence="1">
    <location>
        <begin position="59"/>
        <end position="82"/>
    </location>
</feature>
<evidence type="ECO:0000313" key="2">
    <source>
        <dbReference type="EMBL" id="QBG34444.1"/>
    </source>
</evidence>
<dbReference type="EMBL" id="CP034759">
    <property type="protein sequence ID" value="QBG34444.1"/>
    <property type="molecule type" value="Genomic_DNA"/>
</dbReference>
<dbReference type="Proteomes" id="UP000290244">
    <property type="component" value="Chromosome"/>
</dbReference>